<keyword evidence="10" id="KW-0066">ATP synthesis</keyword>
<dbReference type="InterPro" id="IPR045082">
    <property type="entry name" value="ATP_syn_F0_a_bact/chloroplast"/>
</dbReference>
<name>A0A6L5X3M4_9FIRM</name>
<reference evidence="12 13" key="1">
    <citation type="submission" date="2019-08" db="EMBL/GenBank/DDBJ databases">
        <title>In-depth cultivation of the pig gut microbiome towards novel bacterial diversity and tailored functional studies.</title>
        <authorList>
            <person name="Wylensek D."/>
            <person name="Hitch T.C.A."/>
            <person name="Clavel T."/>
        </authorList>
    </citation>
    <scope>NUCLEOTIDE SEQUENCE [LARGE SCALE GENOMIC DNA]</scope>
    <source>
        <strain evidence="12 13">Oil+RF-744-WCA-WT-11</strain>
    </source>
</reference>
<evidence type="ECO:0000256" key="1">
    <source>
        <dbReference type="ARBA" id="ARBA00004141"/>
    </source>
</evidence>
<keyword evidence="4" id="KW-0138">CF(0)</keyword>
<comment type="similarity">
    <text evidence="2">Belongs to the ATPase A chain family.</text>
</comment>
<feature type="transmembrane region" description="Helical" evidence="11">
    <location>
        <begin position="144"/>
        <end position="164"/>
    </location>
</feature>
<dbReference type="PANTHER" id="PTHR42823:SF3">
    <property type="entry name" value="ATP SYNTHASE SUBUNIT A, CHLOROPLASTIC"/>
    <property type="match status" value="1"/>
</dbReference>
<dbReference type="RefSeq" id="WP_154525268.1">
    <property type="nucleotide sequence ID" value="NZ_JAQYJL010000008.1"/>
</dbReference>
<dbReference type="GO" id="GO:0045259">
    <property type="term" value="C:proton-transporting ATP synthase complex"/>
    <property type="evidence" value="ECO:0007669"/>
    <property type="project" value="UniProtKB-KW"/>
</dbReference>
<keyword evidence="8" id="KW-0406">Ion transport</keyword>
<evidence type="ECO:0000256" key="6">
    <source>
        <dbReference type="ARBA" id="ARBA00022781"/>
    </source>
</evidence>
<organism evidence="12 13">
    <name type="scientific">Porcincola intestinalis</name>
    <dbReference type="NCBI Taxonomy" id="2606632"/>
    <lineage>
        <taxon>Bacteria</taxon>
        <taxon>Bacillati</taxon>
        <taxon>Bacillota</taxon>
        <taxon>Clostridia</taxon>
        <taxon>Lachnospirales</taxon>
        <taxon>Lachnospiraceae</taxon>
        <taxon>Porcincola</taxon>
    </lineage>
</organism>
<dbReference type="PANTHER" id="PTHR42823">
    <property type="entry name" value="ATP SYNTHASE SUBUNIT A, CHLOROPLASTIC"/>
    <property type="match status" value="1"/>
</dbReference>
<dbReference type="InterPro" id="IPR000568">
    <property type="entry name" value="ATP_synth_F0_asu"/>
</dbReference>
<sequence>MNINLHGSWYVTILENTPVGDIHITMTMIMGWVVLIVMSLLCWILGRNLKVTGISKRQAVAEWIVEALNDFVSSNLGSSVEHYAPFIGALFGTAIFSNLISLVGGVWSPTADLATEIGWGAIAFVLITKHKIKASGLGGYLKSYLSPIFLMAPINVISELATPVSMACRHFGNILSGMVIGTLIYSSLGLASRAVLGLIPGIGGWLGQHIPIFEIGLPAITSLYFDWFSGLIQPFIFCILTCIFIKQADEG</sequence>
<dbReference type="InterPro" id="IPR035908">
    <property type="entry name" value="F0_ATP_A_sf"/>
</dbReference>
<keyword evidence="13" id="KW-1185">Reference proteome</keyword>
<evidence type="ECO:0000313" key="12">
    <source>
        <dbReference type="EMBL" id="MSS14931.1"/>
    </source>
</evidence>
<comment type="caution">
    <text evidence="12">The sequence shown here is derived from an EMBL/GenBank/DDBJ whole genome shotgun (WGS) entry which is preliminary data.</text>
</comment>
<evidence type="ECO:0000256" key="8">
    <source>
        <dbReference type="ARBA" id="ARBA00023065"/>
    </source>
</evidence>
<dbReference type="EMBL" id="VULZ01000007">
    <property type="protein sequence ID" value="MSS14931.1"/>
    <property type="molecule type" value="Genomic_DNA"/>
</dbReference>
<feature type="transmembrane region" description="Helical" evidence="11">
    <location>
        <begin position="83"/>
        <end position="107"/>
    </location>
</feature>
<keyword evidence="7 11" id="KW-1133">Transmembrane helix</keyword>
<feature type="transmembrane region" description="Helical" evidence="11">
    <location>
        <begin position="170"/>
        <end position="188"/>
    </location>
</feature>
<evidence type="ECO:0000256" key="3">
    <source>
        <dbReference type="ARBA" id="ARBA00022448"/>
    </source>
</evidence>
<dbReference type="AlphaFoldDB" id="A0A6L5X3M4"/>
<dbReference type="GO" id="GO:0046933">
    <property type="term" value="F:proton-transporting ATP synthase activity, rotational mechanism"/>
    <property type="evidence" value="ECO:0007669"/>
    <property type="project" value="TreeGrafter"/>
</dbReference>
<protein>
    <submittedName>
        <fullName evidence="12">F0F1 ATP synthase subunit A</fullName>
    </submittedName>
</protein>
<proteinExistence type="inferred from homology"/>
<dbReference type="GO" id="GO:0005886">
    <property type="term" value="C:plasma membrane"/>
    <property type="evidence" value="ECO:0007669"/>
    <property type="project" value="TreeGrafter"/>
</dbReference>
<dbReference type="GO" id="GO:0042777">
    <property type="term" value="P:proton motive force-driven plasma membrane ATP synthesis"/>
    <property type="evidence" value="ECO:0007669"/>
    <property type="project" value="TreeGrafter"/>
</dbReference>
<accession>A0A6L5X3M4</accession>
<evidence type="ECO:0000256" key="7">
    <source>
        <dbReference type="ARBA" id="ARBA00022989"/>
    </source>
</evidence>
<keyword evidence="6" id="KW-0375">Hydrogen ion transport</keyword>
<evidence type="ECO:0000256" key="11">
    <source>
        <dbReference type="SAM" id="Phobius"/>
    </source>
</evidence>
<dbReference type="Gene3D" id="1.20.120.220">
    <property type="entry name" value="ATP synthase, F0 complex, subunit A"/>
    <property type="match status" value="1"/>
</dbReference>
<comment type="subcellular location">
    <subcellularLocation>
        <location evidence="1">Membrane</location>
        <topology evidence="1">Multi-pass membrane protein</topology>
    </subcellularLocation>
</comment>
<evidence type="ECO:0000256" key="2">
    <source>
        <dbReference type="ARBA" id="ARBA00006810"/>
    </source>
</evidence>
<evidence type="ECO:0000256" key="9">
    <source>
        <dbReference type="ARBA" id="ARBA00023136"/>
    </source>
</evidence>
<feature type="transmembrane region" description="Helical" evidence="11">
    <location>
        <begin position="22"/>
        <end position="46"/>
    </location>
</feature>
<evidence type="ECO:0000256" key="10">
    <source>
        <dbReference type="ARBA" id="ARBA00023310"/>
    </source>
</evidence>
<evidence type="ECO:0000313" key="13">
    <source>
        <dbReference type="Proteomes" id="UP000481852"/>
    </source>
</evidence>
<keyword evidence="9 11" id="KW-0472">Membrane</keyword>
<gene>
    <name evidence="12" type="ORF">FYJ35_07720</name>
</gene>
<dbReference type="SUPFAM" id="SSF81336">
    <property type="entry name" value="F1F0 ATP synthase subunit A"/>
    <property type="match status" value="1"/>
</dbReference>
<keyword evidence="5 11" id="KW-0812">Transmembrane</keyword>
<evidence type="ECO:0000256" key="5">
    <source>
        <dbReference type="ARBA" id="ARBA00022692"/>
    </source>
</evidence>
<dbReference type="Pfam" id="PF00119">
    <property type="entry name" value="ATP-synt_A"/>
    <property type="match status" value="1"/>
</dbReference>
<keyword evidence="3" id="KW-0813">Transport</keyword>
<evidence type="ECO:0000256" key="4">
    <source>
        <dbReference type="ARBA" id="ARBA00022547"/>
    </source>
</evidence>
<dbReference type="Proteomes" id="UP000481852">
    <property type="component" value="Unassembled WGS sequence"/>
</dbReference>
<feature type="transmembrane region" description="Helical" evidence="11">
    <location>
        <begin position="224"/>
        <end position="245"/>
    </location>
</feature>